<evidence type="ECO:0000313" key="1">
    <source>
        <dbReference type="EMBL" id="KAA0888731.1"/>
    </source>
</evidence>
<name>A0A5A9XAN7_9BACT</name>
<protein>
    <submittedName>
        <fullName evidence="1">Uncharacterized protein</fullName>
    </submittedName>
</protein>
<accession>A0A5A9XAN7</accession>
<proteinExistence type="predicted"/>
<comment type="caution">
    <text evidence="1">The sequence shown here is derived from an EMBL/GenBank/DDBJ whole genome shotgun (WGS) entry which is preliminary data.</text>
</comment>
<organism evidence="1 2">
    <name type="scientific">Oryzomonas rubra</name>
    <dbReference type="NCBI Taxonomy" id="2509454"/>
    <lineage>
        <taxon>Bacteria</taxon>
        <taxon>Pseudomonadati</taxon>
        <taxon>Thermodesulfobacteriota</taxon>
        <taxon>Desulfuromonadia</taxon>
        <taxon>Geobacterales</taxon>
        <taxon>Geobacteraceae</taxon>
        <taxon>Oryzomonas</taxon>
    </lineage>
</organism>
<keyword evidence="2" id="KW-1185">Reference proteome</keyword>
<dbReference type="EMBL" id="SRSD01000010">
    <property type="protein sequence ID" value="KAA0888731.1"/>
    <property type="molecule type" value="Genomic_DNA"/>
</dbReference>
<evidence type="ECO:0000313" key="2">
    <source>
        <dbReference type="Proteomes" id="UP000324298"/>
    </source>
</evidence>
<dbReference type="Proteomes" id="UP000324298">
    <property type="component" value="Unassembled WGS sequence"/>
</dbReference>
<gene>
    <name evidence="1" type="ORF">ET418_15235</name>
</gene>
<sequence>MSQAEFRKELVKIMPGYDWTIHKSGNPEIYLCATGVQSSGFNRLSTLQVERRERDGRVRYEVKSAGYGKRAPWLATAVDDTLARALRVLQNHYENMAATYRSHASYLQHARTPKEPPCAGTI</sequence>
<dbReference type="AlphaFoldDB" id="A0A5A9XAN7"/>
<dbReference type="OrthoDB" id="9180581at2"/>
<reference evidence="1 2" key="1">
    <citation type="submission" date="2019-04" db="EMBL/GenBank/DDBJ databases">
        <title>Geobacter ruber sp. nov., ferric-reducing bacteria isolated from paddy soil.</title>
        <authorList>
            <person name="Xu Z."/>
            <person name="Masuda Y."/>
            <person name="Itoh H."/>
            <person name="Senoo K."/>
        </authorList>
    </citation>
    <scope>NUCLEOTIDE SEQUENCE [LARGE SCALE GENOMIC DNA]</scope>
    <source>
        <strain evidence="1 2">Red88</strain>
    </source>
</reference>